<organism evidence="3 4">
    <name type="scientific">Nocardioides bruguierae</name>
    <dbReference type="NCBI Taxonomy" id="2945102"/>
    <lineage>
        <taxon>Bacteria</taxon>
        <taxon>Bacillati</taxon>
        <taxon>Actinomycetota</taxon>
        <taxon>Actinomycetes</taxon>
        <taxon>Propionibacteriales</taxon>
        <taxon>Nocardioidaceae</taxon>
        <taxon>Nocardioides</taxon>
    </lineage>
</organism>
<comment type="caution">
    <text evidence="3">The sequence shown here is derived from an EMBL/GenBank/DDBJ whole genome shotgun (WGS) entry which is preliminary data.</text>
</comment>
<evidence type="ECO:0000313" key="3">
    <source>
        <dbReference type="EMBL" id="MCM0621286.1"/>
    </source>
</evidence>
<proteinExistence type="predicted"/>
<evidence type="ECO:0000313" key="4">
    <source>
        <dbReference type="Proteomes" id="UP001139485"/>
    </source>
</evidence>
<evidence type="ECO:0000256" key="1">
    <source>
        <dbReference type="SAM" id="Phobius"/>
    </source>
</evidence>
<dbReference type="RefSeq" id="WP_250827743.1">
    <property type="nucleotide sequence ID" value="NZ_JAMOIL010000016.1"/>
</dbReference>
<evidence type="ECO:0000259" key="2">
    <source>
        <dbReference type="Pfam" id="PF09335"/>
    </source>
</evidence>
<keyword evidence="4" id="KW-1185">Reference proteome</keyword>
<keyword evidence="1" id="KW-0472">Membrane</keyword>
<feature type="domain" description="VTT" evidence="2">
    <location>
        <begin position="7"/>
        <end position="111"/>
    </location>
</feature>
<dbReference type="AlphaFoldDB" id="A0A9X2D8V7"/>
<dbReference type="InterPro" id="IPR032816">
    <property type="entry name" value="VTT_dom"/>
</dbReference>
<dbReference type="Proteomes" id="UP001139485">
    <property type="component" value="Unassembled WGS sequence"/>
</dbReference>
<name>A0A9X2D8V7_9ACTN</name>
<dbReference type="EMBL" id="JAMOIL010000016">
    <property type="protein sequence ID" value="MCM0621286.1"/>
    <property type="molecule type" value="Genomic_DNA"/>
</dbReference>
<gene>
    <name evidence="3" type="ORF">M8330_13405</name>
</gene>
<accession>A0A9X2D8V7</accession>
<protein>
    <submittedName>
        <fullName evidence="3">VTT domain-containing protein</fullName>
    </submittedName>
</protein>
<keyword evidence="1" id="KW-0812">Transmembrane</keyword>
<keyword evidence="1" id="KW-1133">Transmembrane helix</keyword>
<feature type="transmembrane region" description="Helical" evidence="1">
    <location>
        <begin position="126"/>
        <end position="143"/>
    </location>
</feature>
<reference evidence="3" key="1">
    <citation type="submission" date="2022-05" db="EMBL/GenBank/DDBJ databases">
        <authorList>
            <person name="Tuo L."/>
        </authorList>
    </citation>
    <scope>NUCLEOTIDE SEQUENCE</scope>
    <source>
        <strain evidence="3">BSK12Z-4</strain>
    </source>
</reference>
<sequence>MPDWPVVPLFCFLVVVAFARGGATYALARGARGVAARDDGRRAWLERPAVVRAEGTVRRFGAPAVTLCFLTVGVQTAVNAAAGSLRMPLRRYLPALGVGAALWASVYLTVGLAVLEAFWTAAPGRVLVAAAAVAALVAVVVGVRRSRLGRAGQDAARPAEEPVDAPEPCARR</sequence>
<feature type="transmembrane region" description="Helical" evidence="1">
    <location>
        <begin position="92"/>
        <end position="114"/>
    </location>
</feature>
<dbReference type="Pfam" id="PF09335">
    <property type="entry name" value="VTT_dom"/>
    <property type="match status" value="1"/>
</dbReference>